<protein>
    <submittedName>
        <fullName evidence="1">Uncharacterized protein</fullName>
    </submittedName>
</protein>
<dbReference type="AlphaFoldDB" id="A0A0V1KW63"/>
<accession>A0A0V1KW63</accession>
<comment type="caution">
    <text evidence="1">The sequence shown here is derived from an EMBL/GenBank/DDBJ whole genome shotgun (WGS) entry which is preliminary data.</text>
</comment>
<dbReference type="EMBL" id="JYDW01000235">
    <property type="protein sequence ID" value="KRZ51205.1"/>
    <property type="molecule type" value="Genomic_DNA"/>
</dbReference>
<sequence>MVPDMARVAVDVGSLVEDDISDAAFLPPDDALRSVAHILLCQRTAASVYRLTTCYEGRKSPCGEMRNSPSFTGYRIQQIQQHGRIQFAK</sequence>
<evidence type="ECO:0000313" key="2">
    <source>
        <dbReference type="Proteomes" id="UP000054721"/>
    </source>
</evidence>
<dbReference type="Proteomes" id="UP000054721">
    <property type="component" value="Unassembled WGS sequence"/>
</dbReference>
<organism evidence="1 2">
    <name type="scientific">Trichinella nativa</name>
    <dbReference type="NCBI Taxonomy" id="6335"/>
    <lineage>
        <taxon>Eukaryota</taxon>
        <taxon>Metazoa</taxon>
        <taxon>Ecdysozoa</taxon>
        <taxon>Nematoda</taxon>
        <taxon>Enoplea</taxon>
        <taxon>Dorylaimia</taxon>
        <taxon>Trichinellida</taxon>
        <taxon>Trichinellidae</taxon>
        <taxon>Trichinella</taxon>
    </lineage>
</organism>
<evidence type="ECO:0000313" key="1">
    <source>
        <dbReference type="EMBL" id="KRZ51205.1"/>
    </source>
</evidence>
<name>A0A0V1KW63_9BILA</name>
<reference evidence="1 2" key="1">
    <citation type="submission" date="2015-05" db="EMBL/GenBank/DDBJ databases">
        <title>Evolution of Trichinella species and genotypes.</title>
        <authorList>
            <person name="Korhonen P.K."/>
            <person name="Edoardo P."/>
            <person name="Giuseppe L.R."/>
            <person name="Gasser R.B."/>
        </authorList>
    </citation>
    <scope>NUCLEOTIDE SEQUENCE [LARGE SCALE GENOMIC DNA]</scope>
    <source>
        <strain evidence="1">ISS10</strain>
    </source>
</reference>
<proteinExistence type="predicted"/>
<gene>
    <name evidence="1" type="ORF">T02_6790</name>
</gene>
<keyword evidence="2" id="KW-1185">Reference proteome</keyword>